<sequence length="102" mass="10813">MINLLKGNFNPLLTGEIMSRTFKVGKGPLTLLILLLAGGVAGSALGQALATYLPILKNFTTIGLKPSILDLHYLQLSFGLTMSLGPVTALGLLLGFLAYKRL</sequence>
<protein>
    <recommendedName>
        <fullName evidence="4">DUF4321 domain-containing protein</fullName>
    </recommendedName>
</protein>
<dbReference type="Proteomes" id="UP000183997">
    <property type="component" value="Unassembled WGS sequence"/>
</dbReference>
<name>A0A1M6TW97_9FIRM</name>
<evidence type="ECO:0008006" key="4">
    <source>
        <dbReference type="Google" id="ProtNLM"/>
    </source>
</evidence>
<evidence type="ECO:0000313" key="2">
    <source>
        <dbReference type="EMBL" id="SHK61088.1"/>
    </source>
</evidence>
<evidence type="ECO:0000313" key="3">
    <source>
        <dbReference type="Proteomes" id="UP000183997"/>
    </source>
</evidence>
<reference evidence="3" key="1">
    <citation type="submission" date="2016-11" db="EMBL/GenBank/DDBJ databases">
        <authorList>
            <person name="Varghese N."/>
            <person name="Submissions S."/>
        </authorList>
    </citation>
    <scope>NUCLEOTIDE SEQUENCE [LARGE SCALE GENOMIC DNA]</scope>
    <source>
        <strain evidence="3">DSM 10349</strain>
    </source>
</reference>
<keyword evidence="3" id="KW-1185">Reference proteome</keyword>
<accession>A0A1M6TW97</accession>
<dbReference type="STRING" id="1121421.SAMN02745123_02463"/>
<gene>
    <name evidence="2" type="ORF">SAMN02745123_02463</name>
</gene>
<organism evidence="2 3">
    <name type="scientific">Desulforamulus aeronauticus DSM 10349</name>
    <dbReference type="NCBI Taxonomy" id="1121421"/>
    <lineage>
        <taxon>Bacteria</taxon>
        <taxon>Bacillati</taxon>
        <taxon>Bacillota</taxon>
        <taxon>Clostridia</taxon>
        <taxon>Eubacteriales</taxon>
        <taxon>Peptococcaceae</taxon>
        <taxon>Desulforamulus</taxon>
    </lineage>
</organism>
<keyword evidence="1" id="KW-1133">Transmembrane helix</keyword>
<feature type="transmembrane region" description="Helical" evidence="1">
    <location>
        <begin position="29"/>
        <end position="53"/>
    </location>
</feature>
<dbReference type="InterPro" id="IPR025470">
    <property type="entry name" value="DUF4321"/>
</dbReference>
<dbReference type="RefSeq" id="WP_238456812.1">
    <property type="nucleotide sequence ID" value="NZ_FRAR01000018.1"/>
</dbReference>
<dbReference type="AlphaFoldDB" id="A0A1M6TW97"/>
<keyword evidence="1" id="KW-0472">Membrane</keyword>
<proteinExistence type="predicted"/>
<feature type="transmembrane region" description="Helical" evidence="1">
    <location>
        <begin position="73"/>
        <end position="99"/>
    </location>
</feature>
<keyword evidence="1" id="KW-0812">Transmembrane</keyword>
<dbReference type="EMBL" id="FRAR01000018">
    <property type="protein sequence ID" value="SHK61088.1"/>
    <property type="molecule type" value="Genomic_DNA"/>
</dbReference>
<dbReference type="Pfam" id="PF14209">
    <property type="entry name" value="DUF4321"/>
    <property type="match status" value="1"/>
</dbReference>
<evidence type="ECO:0000256" key="1">
    <source>
        <dbReference type="SAM" id="Phobius"/>
    </source>
</evidence>